<feature type="transmembrane region" description="Helical" evidence="8">
    <location>
        <begin position="292"/>
        <end position="309"/>
    </location>
</feature>
<keyword evidence="11" id="KW-1185">Reference proteome</keyword>
<evidence type="ECO:0000313" key="10">
    <source>
        <dbReference type="EMBL" id="RRS05814.1"/>
    </source>
</evidence>
<protein>
    <submittedName>
        <fullName evidence="10">MFS transporter</fullName>
    </submittedName>
</protein>
<comment type="subcellular location">
    <subcellularLocation>
        <location evidence="1">Cell membrane</location>
        <topology evidence="1">Multi-pass membrane protein</topology>
    </subcellularLocation>
</comment>
<dbReference type="SUPFAM" id="SSF103473">
    <property type="entry name" value="MFS general substrate transporter"/>
    <property type="match status" value="1"/>
</dbReference>
<feature type="transmembrane region" description="Helical" evidence="8">
    <location>
        <begin position="87"/>
        <end position="107"/>
    </location>
</feature>
<feature type="transmembrane region" description="Helical" evidence="8">
    <location>
        <begin position="113"/>
        <end position="135"/>
    </location>
</feature>
<evidence type="ECO:0000256" key="1">
    <source>
        <dbReference type="ARBA" id="ARBA00004651"/>
    </source>
</evidence>
<gene>
    <name evidence="10" type="ORF">EIP75_02820</name>
</gene>
<feature type="transmembrane region" description="Helical" evidence="8">
    <location>
        <begin position="259"/>
        <end position="280"/>
    </location>
</feature>
<evidence type="ECO:0000256" key="3">
    <source>
        <dbReference type="ARBA" id="ARBA00022448"/>
    </source>
</evidence>
<evidence type="ECO:0000256" key="2">
    <source>
        <dbReference type="ARBA" id="ARBA00008335"/>
    </source>
</evidence>
<reference evidence="10 11" key="1">
    <citation type="submission" date="2018-12" db="EMBL/GenBank/DDBJ databases">
        <title>The whole draft genome of Aquabacterium sp. SJQ9.</title>
        <authorList>
            <person name="Sun L."/>
            <person name="Gao X."/>
            <person name="Chen W."/>
            <person name="Huang K."/>
        </authorList>
    </citation>
    <scope>NUCLEOTIDE SEQUENCE [LARGE SCALE GENOMIC DNA]</scope>
    <source>
        <strain evidence="10 11">SJQ9</strain>
    </source>
</reference>
<dbReference type="AlphaFoldDB" id="A0A426VFZ6"/>
<dbReference type="EMBL" id="RSED01000002">
    <property type="protein sequence ID" value="RRS05814.1"/>
    <property type="molecule type" value="Genomic_DNA"/>
</dbReference>
<dbReference type="GO" id="GO:0022857">
    <property type="term" value="F:transmembrane transporter activity"/>
    <property type="evidence" value="ECO:0007669"/>
    <property type="project" value="InterPro"/>
</dbReference>
<evidence type="ECO:0000259" key="9">
    <source>
        <dbReference type="PROSITE" id="PS50850"/>
    </source>
</evidence>
<sequence length="418" mass="43208">MSASKPSPSGWALPGSRTYWRINIALFLAGFSTFSLLYCVQPLLPQFAQQFHVSPAASSLTLSLSTGCLAVAILCAGALAEGRDRRLVMFGSMTLAALCNLAAALLPDWHGLLLARALAGLSLGGVPAVAMAYLAEEIDPRGLGLSIGLYVSGTAFGGMAGRVLTSIIADVSSWHMAMGSLSVLCLVAAAGFALLLPPSRHAVRRQGLPLAEHLRIWQRQLRDPHLPLLFATGFLCMGVFVTVYNYAGFRLMAPPFDLSPTQIGLIFCAYVFGIASSSLAGGMADRLGQAPVLVAGVLTTAAGVLLSLLPNLAGAIGGIVLLTIGFFMAHSVASGWVGRMAGAHKGHAASLYLLAYYVGSSVLGSVGGWFWEHGGWGAVCAFALGALAIMLACALRLRAGARQAGSPAPGQATAPTQA</sequence>
<feature type="transmembrane region" description="Helical" evidence="8">
    <location>
        <begin position="147"/>
        <end position="168"/>
    </location>
</feature>
<dbReference type="Gene3D" id="1.20.1250.20">
    <property type="entry name" value="MFS general substrate transporter like domains"/>
    <property type="match status" value="1"/>
</dbReference>
<keyword evidence="5 8" id="KW-0812">Transmembrane</keyword>
<organism evidence="10 11">
    <name type="scientific">Aquabacterium soli</name>
    <dbReference type="NCBI Taxonomy" id="2493092"/>
    <lineage>
        <taxon>Bacteria</taxon>
        <taxon>Pseudomonadati</taxon>
        <taxon>Pseudomonadota</taxon>
        <taxon>Betaproteobacteria</taxon>
        <taxon>Burkholderiales</taxon>
        <taxon>Aquabacterium</taxon>
    </lineage>
</organism>
<dbReference type="GO" id="GO:0005886">
    <property type="term" value="C:plasma membrane"/>
    <property type="evidence" value="ECO:0007669"/>
    <property type="project" value="UniProtKB-SubCell"/>
</dbReference>
<comment type="caution">
    <text evidence="10">The sequence shown here is derived from an EMBL/GenBank/DDBJ whole genome shotgun (WGS) entry which is preliminary data.</text>
</comment>
<dbReference type="PANTHER" id="PTHR43271:SF1">
    <property type="entry name" value="INNER MEMBRANE TRANSPORT PROTEIN YNFM"/>
    <property type="match status" value="1"/>
</dbReference>
<dbReference type="PANTHER" id="PTHR43271">
    <property type="entry name" value="BLL2771 PROTEIN"/>
    <property type="match status" value="1"/>
</dbReference>
<evidence type="ECO:0000256" key="7">
    <source>
        <dbReference type="ARBA" id="ARBA00023136"/>
    </source>
</evidence>
<evidence type="ECO:0000256" key="5">
    <source>
        <dbReference type="ARBA" id="ARBA00022692"/>
    </source>
</evidence>
<feature type="transmembrane region" description="Helical" evidence="8">
    <location>
        <begin position="315"/>
        <end position="337"/>
    </location>
</feature>
<feature type="transmembrane region" description="Helical" evidence="8">
    <location>
        <begin position="376"/>
        <end position="397"/>
    </location>
</feature>
<evidence type="ECO:0000256" key="4">
    <source>
        <dbReference type="ARBA" id="ARBA00022475"/>
    </source>
</evidence>
<keyword evidence="4" id="KW-1003">Cell membrane</keyword>
<dbReference type="CDD" id="cd17324">
    <property type="entry name" value="MFS_NepI_like"/>
    <property type="match status" value="1"/>
</dbReference>
<proteinExistence type="inferred from homology"/>
<dbReference type="OrthoDB" id="63984at2"/>
<dbReference type="Pfam" id="PF07690">
    <property type="entry name" value="MFS_1"/>
    <property type="match status" value="1"/>
</dbReference>
<feature type="transmembrane region" description="Helical" evidence="8">
    <location>
        <begin position="349"/>
        <end position="370"/>
    </location>
</feature>
<comment type="similarity">
    <text evidence="2">Belongs to the major facilitator superfamily.</text>
</comment>
<evidence type="ECO:0000256" key="6">
    <source>
        <dbReference type="ARBA" id="ARBA00022989"/>
    </source>
</evidence>
<feature type="transmembrane region" description="Helical" evidence="8">
    <location>
        <begin position="174"/>
        <end position="196"/>
    </location>
</feature>
<dbReference type="InterPro" id="IPR011701">
    <property type="entry name" value="MFS"/>
</dbReference>
<keyword evidence="6 8" id="KW-1133">Transmembrane helix</keyword>
<accession>A0A426VFZ6</accession>
<dbReference type="InterPro" id="IPR020846">
    <property type="entry name" value="MFS_dom"/>
</dbReference>
<dbReference type="PROSITE" id="PS50850">
    <property type="entry name" value="MFS"/>
    <property type="match status" value="1"/>
</dbReference>
<evidence type="ECO:0000256" key="8">
    <source>
        <dbReference type="SAM" id="Phobius"/>
    </source>
</evidence>
<evidence type="ECO:0000313" key="11">
    <source>
        <dbReference type="Proteomes" id="UP000269265"/>
    </source>
</evidence>
<keyword evidence="7 8" id="KW-0472">Membrane</keyword>
<dbReference type="Proteomes" id="UP000269265">
    <property type="component" value="Unassembled WGS sequence"/>
</dbReference>
<keyword evidence="3" id="KW-0813">Transport</keyword>
<feature type="domain" description="Major facilitator superfamily (MFS) profile" evidence="9">
    <location>
        <begin position="18"/>
        <end position="404"/>
    </location>
</feature>
<feature type="transmembrane region" description="Helical" evidence="8">
    <location>
        <begin position="56"/>
        <end position="80"/>
    </location>
</feature>
<dbReference type="RefSeq" id="WP_125241721.1">
    <property type="nucleotide sequence ID" value="NZ_RSED01000002.1"/>
</dbReference>
<name>A0A426VFZ6_9BURK</name>
<feature type="transmembrane region" description="Helical" evidence="8">
    <location>
        <begin position="226"/>
        <end position="247"/>
    </location>
</feature>
<feature type="transmembrane region" description="Helical" evidence="8">
    <location>
        <begin position="20"/>
        <end position="44"/>
    </location>
</feature>
<dbReference type="InterPro" id="IPR036259">
    <property type="entry name" value="MFS_trans_sf"/>
</dbReference>